<proteinExistence type="inferred from homology"/>
<evidence type="ECO:0000313" key="3">
    <source>
        <dbReference type="EMBL" id="APM38372.1"/>
    </source>
</evidence>
<dbReference type="OrthoDB" id="9801597at2"/>
<organism evidence="3 4">
    <name type="scientific">Clostridium kluyveri</name>
    <dbReference type="NCBI Taxonomy" id="1534"/>
    <lineage>
        <taxon>Bacteria</taxon>
        <taxon>Bacillati</taxon>
        <taxon>Bacillota</taxon>
        <taxon>Clostridia</taxon>
        <taxon>Eubacteriales</taxon>
        <taxon>Clostridiaceae</taxon>
        <taxon>Clostridium</taxon>
    </lineage>
</organism>
<dbReference type="InterPro" id="IPR012340">
    <property type="entry name" value="NA-bd_OB-fold"/>
</dbReference>
<protein>
    <submittedName>
        <fullName evidence="3">DNA-binding protein</fullName>
    </submittedName>
</protein>
<dbReference type="InterPro" id="IPR036388">
    <property type="entry name" value="WH-like_DNA-bd_sf"/>
</dbReference>
<dbReference type="InterPro" id="IPR003029">
    <property type="entry name" value="S1_domain"/>
</dbReference>
<dbReference type="SMART" id="SM00316">
    <property type="entry name" value="S1"/>
    <property type="match status" value="3"/>
</dbReference>
<dbReference type="Pfam" id="PF13509">
    <property type="entry name" value="S1_2"/>
    <property type="match status" value="1"/>
</dbReference>
<dbReference type="InterPro" id="IPR040764">
    <property type="entry name" value="CvfB_WH"/>
</dbReference>
<accession>A0A1L5F5V1</accession>
<dbReference type="InterPro" id="IPR014464">
    <property type="entry name" value="CvfB_fam"/>
</dbReference>
<dbReference type="PANTHER" id="PTHR37296:SF1">
    <property type="entry name" value="CONSERVED VIRULENCE FACTOR B"/>
    <property type="match status" value="1"/>
</dbReference>
<dbReference type="PIRSF" id="PIRSF012524">
    <property type="entry name" value="YitL_S1"/>
    <property type="match status" value="1"/>
</dbReference>
<name>A0A1L5F5V1_CLOKL</name>
<reference evidence="3 4" key="1">
    <citation type="submission" date="2016-12" db="EMBL/GenBank/DDBJ databases">
        <title>Complete genome sequence of Clostridium kluyveri JZZ isolated from the pit mud of a Chinese flavor liquor-making factory.</title>
        <authorList>
            <person name="Wang Y."/>
        </authorList>
    </citation>
    <scope>NUCLEOTIDE SEQUENCE [LARGE SCALE GENOMIC DNA]</scope>
    <source>
        <strain evidence="3 4">JZZ</strain>
    </source>
</reference>
<keyword evidence="3" id="KW-0238">DNA-binding</keyword>
<dbReference type="Pfam" id="PF17783">
    <property type="entry name" value="WHD_CvfB"/>
    <property type="match status" value="1"/>
</dbReference>
<dbReference type="Proteomes" id="UP000184604">
    <property type="component" value="Chromosome"/>
</dbReference>
<evidence type="ECO:0000313" key="4">
    <source>
        <dbReference type="Proteomes" id="UP000184604"/>
    </source>
</evidence>
<dbReference type="AlphaFoldDB" id="A0A1L5F5V1"/>
<dbReference type="Gene3D" id="2.40.50.140">
    <property type="entry name" value="Nucleic acid-binding proteins"/>
    <property type="match status" value="2"/>
</dbReference>
<dbReference type="Gene3D" id="1.10.10.10">
    <property type="entry name" value="Winged helix-like DNA-binding domain superfamily/Winged helix DNA-binding domain"/>
    <property type="match status" value="1"/>
</dbReference>
<dbReference type="EMBL" id="CP018335">
    <property type="protein sequence ID" value="APM38372.1"/>
    <property type="molecule type" value="Genomic_DNA"/>
</dbReference>
<evidence type="ECO:0000256" key="1">
    <source>
        <dbReference type="PIRNR" id="PIRNR012524"/>
    </source>
</evidence>
<dbReference type="RefSeq" id="WP_073538045.1">
    <property type="nucleotide sequence ID" value="NZ_CP018335.1"/>
</dbReference>
<feature type="domain" description="S1 motif" evidence="2">
    <location>
        <begin position="157"/>
        <end position="218"/>
    </location>
</feature>
<dbReference type="PANTHER" id="PTHR37296">
    <property type="entry name" value="CONSERVED VIRULENCE FACTOR B"/>
    <property type="match status" value="1"/>
</dbReference>
<dbReference type="InterPro" id="IPR039566">
    <property type="entry name" value="CvfB_S1_st"/>
</dbReference>
<comment type="similarity">
    <text evidence="1">Belongs to the CvfB family.</text>
</comment>
<dbReference type="GO" id="GO:0003677">
    <property type="term" value="F:DNA binding"/>
    <property type="evidence" value="ECO:0007669"/>
    <property type="project" value="UniProtKB-KW"/>
</dbReference>
<evidence type="ECO:0000259" key="2">
    <source>
        <dbReference type="PROSITE" id="PS50126"/>
    </source>
</evidence>
<dbReference type="PROSITE" id="PS50126">
    <property type="entry name" value="S1"/>
    <property type="match status" value="1"/>
</dbReference>
<gene>
    <name evidence="3" type="ORF">BS101_06295</name>
</gene>
<dbReference type="SUPFAM" id="SSF50249">
    <property type="entry name" value="Nucleic acid-binding proteins"/>
    <property type="match status" value="1"/>
</dbReference>
<sequence>MVLIGKFNTLKIVRKASFGYYLDAETGKTKDDILLPKSNDEEDLLSVGDEVNAFIYKDSKDRLIATLKAPLATVENLAYLKVVSNTSFGSFIDIGLERDVLVPLSEQKYPLLPEKYYLFYIYLDKTNRIAATTDIDKYLLTITDTKPEQIEQKYTIGSEVTGIVYGFQTNDSAMIAVDNVYRGVILKNEYYMNLYPGDELKLRIKNIYEDGKLSLTPRKTPKYERISLEESILNYLKNHNGFMPYNDKSSPEDIKRVFHESKNYFKNALGGLMKRNLITQDEKGTKLKKL</sequence>